<dbReference type="GO" id="GO:0016491">
    <property type="term" value="F:oxidoreductase activity"/>
    <property type="evidence" value="ECO:0007669"/>
    <property type="project" value="InterPro"/>
</dbReference>
<organism evidence="4 5">
    <name type="scientific">Iodidimonas nitroreducens</name>
    <dbReference type="NCBI Taxonomy" id="1236968"/>
    <lineage>
        <taxon>Bacteria</taxon>
        <taxon>Pseudomonadati</taxon>
        <taxon>Pseudomonadota</taxon>
        <taxon>Alphaproteobacteria</taxon>
        <taxon>Iodidimonadales</taxon>
        <taxon>Iodidimonadaceae</taxon>
        <taxon>Iodidimonas</taxon>
    </lineage>
</organism>
<dbReference type="PANTHER" id="PTHR11908:SF132">
    <property type="entry name" value="ALDEHYDE OXIDASE 1-RELATED"/>
    <property type="match status" value="1"/>
</dbReference>
<dbReference type="EMBL" id="BKCN01000023">
    <property type="protein sequence ID" value="GER05378.1"/>
    <property type="molecule type" value="Genomic_DNA"/>
</dbReference>
<comment type="caution">
    <text evidence="4">The sequence shown here is derived from an EMBL/GenBank/DDBJ whole genome shotgun (WGS) entry which is preliminary data.</text>
</comment>
<dbReference type="Proteomes" id="UP000324996">
    <property type="component" value="Unassembled WGS sequence"/>
</dbReference>
<reference evidence="4 5" key="1">
    <citation type="submission" date="2019-09" db="EMBL/GenBank/DDBJ databases">
        <title>NBRP : Genome information of microbial organism related human and environment.</title>
        <authorList>
            <person name="Hattori M."/>
            <person name="Oshima K."/>
            <person name="Inaba H."/>
            <person name="Suda W."/>
            <person name="Sakamoto M."/>
            <person name="Iino T."/>
            <person name="Kitahara M."/>
            <person name="Oshida Y."/>
            <person name="Iida T."/>
            <person name="Kudo T."/>
            <person name="Itoh T."/>
            <person name="Ohkuma M."/>
        </authorList>
    </citation>
    <scope>NUCLEOTIDE SEQUENCE [LARGE SCALE GENOMIC DNA]</scope>
    <source>
        <strain evidence="4 5">Q-1</strain>
    </source>
</reference>
<sequence length="508" mass="54267">MQAARLLQKPLKWTCDRSEAFLSDTHGRDLKSTADMAFDPEGRILGYRIRTIANMGACLSNFGPAIATLAPLQVAPGPYHIPAFHQQVTGVYTNSAPVDAYRGAGRPEAAYLLERLIHQGAMDLGLSQDEIRRRNFVRADQMPYKNVTGAIYDSGDFTGNMHDAMARADWAGFATRRQQATEHGLLRGLGMAYYVECTLGDPMEEIDISFDPKAGRVSVSVGTQSNGQGHETAYAQVFADRLGIDPYQVDILQGDSAIKNTGGGTGGSRSLQMIGNACIAAGDSVIERGKEVMAHLYEASPDDIRFEDGFFELSGTNRRLGVFELADEAAKADLPQALARGLDLSASYTKSASTFPNGCHIAEVEIDPQTGVVAVKRYTVVDDFGTVINPMLVAGQVHGGVVQGIGQALGEDVIYDENAQLLSGSFMDYPMPKAGDMPVIDFSYNEIPCQTNPLGLKGCGEAGTIGACPSVMIAILDALAPKGVKALDMPATPFAIWSAINKAEAKAA</sequence>
<keyword evidence="1" id="KW-0500">Molybdenum</keyword>
<feature type="domain" description="Aldehyde oxidase/xanthine dehydrogenase second molybdopterin binding" evidence="3">
    <location>
        <begin position="164"/>
        <end position="438"/>
    </location>
</feature>
<accession>A0A5A7NB96</accession>
<dbReference type="InterPro" id="IPR046867">
    <property type="entry name" value="AldOxase/xan_DH_MoCoBD2"/>
</dbReference>
<dbReference type="AlphaFoldDB" id="A0A5A7NB96"/>
<evidence type="ECO:0000259" key="2">
    <source>
        <dbReference type="Pfam" id="PF02738"/>
    </source>
</evidence>
<dbReference type="SUPFAM" id="SSF56003">
    <property type="entry name" value="Molybdenum cofactor-binding domain"/>
    <property type="match status" value="1"/>
</dbReference>
<dbReference type="InterPro" id="IPR037165">
    <property type="entry name" value="AldOxase/xan_DH_Mopterin-bd_sf"/>
</dbReference>
<dbReference type="InterPro" id="IPR016208">
    <property type="entry name" value="Ald_Oxase/xanthine_DH-like"/>
</dbReference>
<feature type="domain" description="Aldehyde oxidase/xanthine dehydrogenase first molybdopterin binding" evidence="2">
    <location>
        <begin position="3"/>
        <end position="136"/>
    </location>
</feature>
<gene>
    <name evidence="4" type="ORF">JCM17846_30600</name>
</gene>
<evidence type="ECO:0000259" key="3">
    <source>
        <dbReference type="Pfam" id="PF20256"/>
    </source>
</evidence>
<evidence type="ECO:0000313" key="5">
    <source>
        <dbReference type="Proteomes" id="UP000324996"/>
    </source>
</evidence>
<dbReference type="Pfam" id="PF02738">
    <property type="entry name" value="MoCoBD_1"/>
    <property type="match status" value="1"/>
</dbReference>
<dbReference type="PANTHER" id="PTHR11908">
    <property type="entry name" value="XANTHINE DEHYDROGENASE"/>
    <property type="match status" value="1"/>
</dbReference>
<evidence type="ECO:0000256" key="1">
    <source>
        <dbReference type="ARBA" id="ARBA00022505"/>
    </source>
</evidence>
<keyword evidence="5" id="KW-1185">Reference proteome</keyword>
<name>A0A5A7NB96_9PROT</name>
<dbReference type="Pfam" id="PF20256">
    <property type="entry name" value="MoCoBD_2"/>
    <property type="match status" value="1"/>
</dbReference>
<dbReference type="Gene3D" id="3.30.365.10">
    <property type="entry name" value="Aldehyde oxidase/xanthine dehydrogenase, molybdopterin binding domain"/>
    <property type="match status" value="3"/>
</dbReference>
<protein>
    <submittedName>
        <fullName evidence="4">Uncharacterized protein</fullName>
    </submittedName>
</protein>
<evidence type="ECO:0000313" key="4">
    <source>
        <dbReference type="EMBL" id="GER05378.1"/>
    </source>
</evidence>
<proteinExistence type="predicted"/>
<dbReference type="GO" id="GO:0005506">
    <property type="term" value="F:iron ion binding"/>
    <property type="evidence" value="ECO:0007669"/>
    <property type="project" value="InterPro"/>
</dbReference>
<dbReference type="InterPro" id="IPR008274">
    <property type="entry name" value="AldOxase/xan_DH_MoCoBD1"/>
</dbReference>